<feature type="non-terminal residue" evidence="1">
    <location>
        <position position="61"/>
    </location>
</feature>
<dbReference type="Proteomes" id="UP000001555">
    <property type="component" value="Unassembled WGS sequence"/>
</dbReference>
<organism>
    <name type="scientific">Ixodes scapularis</name>
    <name type="common">Black-legged tick</name>
    <name type="synonym">Deer tick</name>
    <dbReference type="NCBI Taxonomy" id="6945"/>
    <lineage>
        <taxon>Eukaryota</taxon>
        <taxon>Metazoa</taxon>
        <taxon>Ecdysozoa</taxon>
        <taxon>Arthropoda</taxon>
        <taxon>Chelicerata</taxon>
        <taxon>Arachnida</taxon>
        <taxon>Acari</taxon>
        <taxon>Parasitiformes</taxon>
        <taxon>Ixodida</taxon>
        <taxon>Ixodoidea</taxon>
        <taxon>Ixodidae</taxon>
        <taxon>Ixodinae</taxon>
        <taxon>Ixodes</taxon>
    </lineage>
</organism>
<dbReference type="VEuPathDB" id="VectorBase:ISCW002167"/>
<dbReference type="EMBL" id="ABJB010256418">
    <property type="status" value="NOT_ANNOTATED_CDS"/>
    <property type="molecule type" value="Genomic_DNA"/>
</dbReference>
<dbReference type="HOGENOM" id="CLU_2929366_0_0_1"/>
<keyword evidence="3" id="KW-1185">Reference proteome</keyword>
<evidence type="ECO:0000313" key="3">
    <source>
        <dbReference type="Proteomes" id="UP000001555"/>
    </source>
</evidence>
<dbReference type="PaxDb" id="6945-B7PCN7"/>
<protein>
    <submittedName>
        <fullName evidence="1 2">Uncharacterized protein</fullName>
    </submittedName>
</protein>
<name>B7PCN7_IXOSC</name>
<gene>
    <name evidence="1" type="ORF">IscW_ISCW002167</name>
</gene>
<evidence type="ECO:0000313" key="1">
    <source>
        <dbReference type="EMBL" id="EEC04359.1"/>
    </source>
</evidence>
<proteinExistence type="predicted"/>
<evidence type="ECO:0000313" key="2">
    <source>
        <dbReference type="EnsemblMetazoa" id="ISCW002167-PA"/>
    </source>
</evidence>
<dbReference type="AlphaFoldDB" id="B7PCN7"/>
<reference evidence="2" key="2">
    <citation type="submission" date="2020-05" db="UniProtKB">
        <authorList>
            <consortium name="EnsemblMetazoa"/>
        </authorList>
    </citation>
    <scope>IDENTIFICATION</scope>
    <source>
        <strain evidence="2">wikel</strain>
    </source>
</reference>
<feature type="non-terminal residue" evidence="1">
    <location>
        <position position="1"/>
    </location>
</feature>
<dbReference type="EMBL" id="DS684905">
    <property type="protein sequence ID" value="EEC04359.1"/>
    <property type="molecule type" value="Genomic_DNA"/>
</dbReference>
<dbReference type="EnsemblMetazoa" id="ISCW002167-RA">
    <property type="protein sequence ID" value="ISCW002167-PA"/>
    <property type="gene ID" value="ISCW002167"/>
</dbReference>
<accession>B7PCN7</accession>
<reference evidence="1 3" key="1">
    <citation type="submission" date="2008-03" db="EMBL/GenBank/DDBJ databases">
        <title>Annotation of Ixodes scapularis.</title>
        <authorList>
            <consortium name="Ixodes scapularis Genome Project Consortium"/>
            <person name="Caler E."/>
            <person name="Hannick L.I."/>
            <person name="Bidwell S."/>
            <person name="Joardar V."/>
            <person name="Thiagarajan M."/>
            <person name="Amedeo P."/>
            <person name="Galinsky K.J."/>
            <person name="Schobel S."/>
            <person name="Inman J."/>
            <person name="Hostetler J."/>
            <person name="Miller J."/>
            <person name="Hammond M."/>
            <person name="Megy K."/>
            <person name="Lawson D."/>
            <person name="Kodira C."/>
            <person name="Sutton G."/>
            <person name="Meyer J."/>
            <person name="Hill C.A."/>
            <person name="Birren B."/>
            <person name="Nene V."/>
            <person name="Collins F."/>
            <person name="Alarcon-Chaidez F."/>
            <person name="Wikel S."/>
            <person name="Strausberg R."/>
        </authorList>
    </citation>
    <scope>NUCLEOTIDE SEQUENCE [LARGE SCALE GENOMIC DNA]</scope>
    <source>
        <strain evidence="3">Wikel</strain>
        <strain evidence="1">Wikel colony</strain>
    </source>
</reference>
<sequence>SLLIRKCAVSLRRHHRGDLGVGPHAVHHLICRRRPPLHHGGRTVSVAYTDVVQLFAIFFGL</sequence>
<dbReference type="VEuPathDB" id="VectorBase:ISCI002167"/>
<dbReference type="InParanoid" id="B7PCN7"/>